<keyword evidence="10 11" id="KW-0472">Membrane</keyword>
<comment type="subcellular location">
    <subcellularLocation>
        <location evidence="1 11">Mitochondrion inner membrane</location>
        <topology evidence="1 11">Single-pass membrane protein</topology>
        <orientation evidence="1 11">Matrix side</orientation>
    </subcellularLocation>
</comment>
<evidence type="ECO:0000256" key="11">
    <source>
        <dbReference type="RuleBase" id="RU368034"/>
    </source>
</evidence>
<dbReference type="Proteomes" id="UP001480595">
    <property type="component" value="Unassembled WGS sequence"/>
</dbReference>
<evidence type="ECO:0000313" key="13">
    <source>
        <dbReference type="Proteomes" id="UP001480595"/>
    </source>
</evidence>
<accession>A0ABR1VHA4</accession>
<comment type="caution">
    <text evidence="12">The sequence shown here is derived from an EMBL/GenBank/DDBJ whole genome shotgun (WGS) entry which is preliminary data.</text>
</comment>
<reference evidence="12 13" key="1">
    <citation type="submission" date="2023-01" db="EMBL/GenBank/DDBJ databases">
        <title>Analysis of 21 Apiospora genomes using comparative genomics revels a genus with tremendous synthesis potential of carbohydrate active enzymes and secondary metabolites.</title>
        <authorList>
            <person name="Sorensen T."/>
        </authorList>
    </citation>
    <scope>NUCLEOTIDE SEQUENCE [LARGE SCALE GENOMIC DNA]</scope>
    <source>
        <strain evidence="12 13">CBS 135458</strain>
    </source>
</reference>
<evidence type="ECO:0000256" key="1">
    <source>
        <dbReference type="ARBA" id="ARBA00004298"/>
    </source>
</evidence>
<dbReference type="PANTHER" id="PTHR12966">
    <property type="entry name" value="NADH DEHYDROGENASE UBIQUINONE 1 ALPHA SUBCOMPLEX SUBUNIT 13"/>
    <property type="match status" value="1"/>
</dbReference>
<evidence type="ECO:0000256" key="2">
    <source>
        <dbReference type="ARBA" id="ARBA00007312"/>
    </source>
</evidence>
<dbReference type="Pfam" id="PF06212">
    <property type="entry name" value="GRIM-19"/>
    <property type="match status" value="1"/>
</dbReference>
<keyword evidence="9 11" id="KW-0496">Mitochondrion</keyword>
<keyword evidence="13" id="KW-1185">Reference proteome</keyword>
<evidence type="ECO:0000256" key="5">
    <source>
        <dbReference type="ARBA" id="ARBA00022692"/>
    </source>
</evidence>
<evidence type="ECO:0000313" key="12">
    <source>
        <dbReference type="EMBL" id="KAK8070237.1"/>
    </source>
</evidence>
<keyword evidence="7 11" id="KW-0249">Electron transport</keyword>
<keyword evidence="5 11" id="KW-0812">Transmembrane</keyword>
<gene>
    <name evidence="12" type="ORF">PG994_006853</name>
</gene>
<keyword evidence="4 11" id="KW-0679">Respiratory chain</keyword>
<feature type="transmembrane region" description="Helical" evidence="11">
    <location>
        <begin position="24"/>
        <end position="43"/>
    </location>
</feature>
<dbReference type="RefSeq" id="XP_066717531.1">
    <property type="nucleotide sequence ID" value="XM_066858262.1"/>
</dbReference>
<dbReference type="InterPro" id="IPR009346">
    <property type="entry name" value="GRIM-19"/>
</dbReference>
<evidence type="ECO:0000256" key="9">
    <source>
        <dbReference type="ARBA" id="ARBA00023128"/>
    </source>
</evidence>
<comment type="function">
    <text evidence="11">Complex I functions in the transfer of electrons from NADH to the respiratory chain. Accessory subunit of the mitochondrial membrane respiratory chain NADH dehydrogenase (Complex I), that is believed not to be involved in catalysis.</text>
</comment>
<evidence type="ECO:0000256" key="8">
    <source>
        <dbReference type="ARBA" id="ARBA00022989"/>
    </source>
</evidence>
<dbReference type="EMBL" id="JAQQWL010000006">
    <property type="protein sequence ID" value="KAK8070237.1"/>
    <property type="molecule type" value="Genomic_DNA"/>
</dbReference>
<evidence type="ECO:0000256" key="10">
    <source>
        <dbReference type="ARBA" id="ARBA00023136"/>
    </source>
</evidence>
<comment type="similarity">
    <text evidence="2 11">Belongs to the complex I NDUFA13 subunit family.</text>
</comment>
<keyword evidence="3 11" id="KW-0813">Transport</keyword>
<protein>
    <recommendedName>
        <fullName evidence="11">NADH dehydrogenase [ubiquinone] 1 alpha subcomplex subunit 13</fullName>
    </recommendedName>
</protein>
<evidence type="ECO:0000256" key="7">
    <source>
        <dbReference type="ARBA" id="ARBA00022982"/>
    </source>
</evidence>
<keyword evidence="6 11" id="KW-0999">Mitochondrion inner membrane</keyword>
<name>A0ABR1VHA4_9PEZI</name>
<evidence type="ECO:0000256" key="6">
    <source>
        <dbReference type="ARBA" id="ARBA00022792"/>
    </source>
</evidence>
<evidence type="ECO:0000256" key="4">
    <source>
        <dbReference type="ARBA" id="ARBA00022660"/>
    </source>
</evidence>
<sequence>MPQDMPPVGGYGPVQYKRNLPAPGFRPAALVIGMGAVCVWGFYKLGQGIREQNELAREKMWSRIHLIPLLQAEEDRDLARRHMADQAREKQLTGDNFKVYNSDRYVRPTYAVTPANTTK</sequence>
<dbReference type="PANTHER" id="PTHR12966:SF0">
    <property type="entry name" value="NADH DEHYDROGENASE [UBIQUINONE] 1 ALPHA SUBCOMPLEX SUBUNIT 13"/>
    <property type="match status" value="1"/>
</dbReference>
<proteinExistence type="inferred from homology"/>
<dbReference type="GeneID" id="92091325"/>
<evidence type="ECO:0000256" key="3">
    <source>
        <dbReference type="ARBA" id="ARBA00022448"/>
    </source>
</evidence>
<organism evidence="12 13">
    <name type="scientific">Apiospora phragmitis</name>
    <dbReference type="NCBI Taxonomy" id="2905665"/>
    <lineage>
        <taxon>Eukaryota</taxon>
        <taxon>Fungi</taxon>
        <taxon>Dikarya</taxon>
        <taxon>Ascomycota</taxon>
        <taxon>Pezizomycotina</taxon>
        <taxon>Sordariomycetes</taxon>
        <taxon>Xylariomycetidae</taxon>
        <taxon>Amphisphaeriales</taxon>
        <taxon>Apiosporaceae</taxon>
        <taxon>Apiospora</taxon>
    </lineage>
</organism>
<keyword evidence="8 11" id="KW-1133">Transmembrane helix</keyword>